<dbReference type="Pfam" id="PF17171">
    <property type="entry name" value="GST_C_6"/>
    <property type="match status" value="1"/>
</dbReference>
<feature type="region of interest" description="Disordered" evidence="2">
    <location>
        <begin position="566"/>
        <end position="603"/>
    </location>
</feature>
<accession>A0AAN7PPP6</accession>
<dbReference type="SUPFAM" id="SSF52833">
    <property type="entry name" value="Thioredoxin-like"/>
    <property type="match status" value="1"/>
</dbReference>
<dbReference type="InterPro" id="IPR012336">
    <property type="entry name" value="Thioredoxin-like_fold"/>
</dbReference>
<dbReference type="CDD" id="cd03080">
    <property type="entry name" value="GST_N_Metaxin_like"/>
    <property type="match status" value="1"/>
</dbReference>
<evidence type="ECO:0000256" key="1">
    <source>
        <dbReference type="ARBA" id="ARBA00006475"/>
    </source>
</evidence>
<dbReference type="SFLD" id="SFLDG01200">
    <property type="entry name" value="SUF1.1"/>
    <property type="match status" value="1"/>
</dbReference>
<dbReference type="Gene3D" id="3.40.30.10">
    <property type="entry name" value="Glutaredoxin"/>
    <property type="match status" value="1"/>
</dbReference>
<dbReference type="SFLD" id="SFLDS00019">
    <property type="entry name" value="Glutathione_Transferase_(cytos"/>
    <property type="match status" value="1"/>
</dbReference>
<evidence type="ECO:0008006" key="7">
    <source>
        <dbReference type="Google" id="ProtNLM"/>
    </source>
</evidence>
<dbReference type="EMBL" id="JARPUR010000007">
    <property type="protein sequence ID" value="KAK4873409.1"/>
    <property type="molecule type" value="Genomic_DNA"/>
</dbReference>
<dbReference type="CDD" id="cd03193">
    <property type="entry name" value="GST_C_Metaxin"/>
    <property type="match status" value="1"/>
</dbReference>
<dbReference type="InterPro" id="IPR033468">
    <property type="entry name" value="Metaxin_GST"/>
</dbReference>
<feature type="compositionally biased region" description="Low complexity" evidence="2">
    <location>
        <begin position="529"/>
        <end position="538"/>
    </location>
</feature>
<dbReference type="SFLD" id="SFLDG01180">
    <property type="entry name" value="SUF1"/>
    <property type="match status" value="1"/>
</dbReference>
<feature type="region of interest" description="Disordered" evidence="2">
    <location>
        <begin position="317"/>
        <end position="381"/>
    </location>
</feature>
<feature type="domain" description="Thioredoxin-like fold" evidence="4">
    <location>
        <begin position="78"/>
        <end position="169"/>
    </location>
</feature>
<dbReference type="PANTHER" id="PTHR12289:SF41">
    <property type="entry name" value="FAILED AXON CONNECTIONS-RELATED"/>
    <property type="match status" value="1"/>
</dbReference>
<dbReference type="GO" id="GO:0005737">
    <property type="term" value="C:cytoplasm"/>
    <property type="evidence" value="ECO:0007669"/>
    <property type="project" value="TreeGrafter"/>
</dbReference>
<dbReference type="SUPFAM" id="SSF47616">
    <property type="entry name" value="GST C-terminal domain-like"/>
    <property type="match status" value="1"/>
</dbReference>
<proteinExistence type="inferred from homology"/>
<evidence type="ECO:0000313" key="5">
    <source>
        <dbReference type="EMBL" id="KAK4873409.1"/>
    </source>
</evidence>
<feature type="region of interest" description="Disordered" evidence="2">
    <location>
        <begin position="491"/>
        <end position="538"/>
    </location>
</feature>
<dbReference type="PANTHER" id="PTHR12289">
    <property type="entry name" value="METAXIN RELATED"/>
    <property type="match status" value="1"/>
</dbReference>
<evidence type="ECO:0000256" key="2">
    <source>
        <dbReference type="SAM" id="MobiDB-lite"/>
    </source>
</evidence>
<dbReference type="InterPro" id="IPR026928">
    <property type="entry name" value="FAX/IsoI-like"/>
</dbReference>
<reference evidence="6" key="1">
    <citation type="submission" date="2023-01" db="EMBL/GenBank/DDBJ databases">
        <title>Key to firefly adult light organ development and bioluminescence: homeobox transcription factors regulate luciferase expression and transportation to peroxisome.</title>
        <authorList>
            <person name="Fu X."/>
        </authorList>
    </citation>
    <scope>NUCLEOTIDE SEQUENCE [LARGE SCALE GENOMIC DNA]</scope>
</reference>
<evidence type="ECO:0000259" key="4">
    <source>
        <dbReference type="Pfam" id="PF17172"/>
    </source>
</evidence>
<organism evidence="5 6">
    <name type="scientific">Aquatica leii</name>
    <dbReference type="NCBI Taxonomy" id="1421715"/>
    <lineage>
        <taxon>Eukaryota</taxon>
        <taxon>Metazoa</taxon>
        <taxon>Ecdysozoa</taxon>
        <taxon>Arthropoda</taxon>
        <taxon>Hexapoda</taxon>
        <taxon>Insecta</taxon>
        <taxon>Pterygota</taxon>
        <taxon>Neoptera</taxon>
        <taxon>Endopterygota</taxon>
        <taxon>Coleoptera</taxon>
        <taxon>Polyphaga</taxon>
        <taxon>Elateriformia</taxon>
        <taxon>Elateroidea</taxon>
        <taxon>Lampyridae</taxon>
        <taxon>Luciolinae</taxon>
        <taxon>Aquatica</taxon>
    </lineage>
</organism>
<dbReference type="Gene3D" id="1.20.1050.10">
    <property type="match status" value="1"/>
</dbReference>
<name>A0AAN7PPP6_9COLE</name>
<comment type="similarity">
    <text evidence="1">Belongs to the FAX family.</text>
</comment>
<sequence>MATEVENNVPVPTETKEIKEEIPIDNKVEETKLEAAAGDVLVKEPAPPKVLVHKSNFDKDVVYLYQFSRTPLLPSMSPYCLKVETWLRLAGLKYENVDHKMKFRSKKGQLPFIELNGEEIADSQIIIKELTQKFNNDLDGALSAEQRNIAHATISMIENHLVWVVMWWRTKFPDQVLKGYKVNLQHALGTRIPNGILNFCFKFAFGRKWFQGAKKVKAQGMGVHSADEINEFGQGDLKVLSDMLADKPFFFGDEPTNLDVVAFSNLAQIYFIDKEVSYPLRDYMTEHCPNLVGLVNRMKERCFPDWDDICATLDLNSHLPKPPVDEGKDKEGSKDEKEGDKEKEPEDKDIEKEKADEKEKEQEKEKDIEENKEKEVKTEQYYSLNNDNESKLKSKLLDLLPKIDLNITSNPIACNRYSMMEESANPEESSNAITVQVDVHHRHYSQLSASIATTSHDCVNEPETTSDFPSIHRDYPKTAAQRMAEYRARKKNETPIVNHRKHKKSDAERAKEYRARKKAKIQSADSIMEESANPEESSNAITVQVDVHHRHYSQLSASIATTSHDCVNEPETTSDLPSIHRDYPKTAAQRMAEYRARKKRKIQ</sequence>
<dbReference type="AlphaFoldDB" id="A0AAN7PPP6"/>
<feature type="compositionally biased region" description="Polar residues" evidence="2">
    <location>
        <begin position="566"/>
        <end position="576"/>
    </location>
</feature>
<feature type="compositionally biased region" description="Basic and acidic residues" evidence="2">
    <location>
        <begin position="323"/>
        <end position="378"/>
    </location>
</feature>
<protein>
    <recommendedName>
        <fullName evidence="7">Failed axon connections</fullName>
    </recommendedName>
</protein>
<dbReference type="InterPro" id="IPR036282">
    <property type="entry name" value="Glutathione-S-Trfase_C_sf"/>
</dbReference>
<feature type="domain" description="Metaxin glutathione S-transferase" evidence="3">
    <location>
        <begin position="234"/>
        <end position="298"/>
    </location>
</feature>
<keyword evidence="6" id="KW-1185">Reference proteome</keyword>
<dbReference type="Pfam" id="PF17172">
    <property type="entry name" value="GST_N_4"/>
    <property type="match status" value="1"/>
</dbReference>
<comment type="caution">
    <text evidence="5">The sequence shown here is derived from an EMBL/GenBank/DDBJ whole genome shotgun (WGS) entry which is preliminary data.</text>
</comment>
<dbReference type="InterPro" id="IPR040079">
    <property type="entry name" value="Glutathione_S-Trfase"/>
</dbReference>
<dbReference type="InterPro" id="IPR036249">
    <property type="entry name" value="Thioredoxin-like_sf"/>
</dbReference>
<dbReference type="InterPro" id="IPR050931">
    <property type="entry name" value="Mito_Protein_Transport_Metaxin"/>
</dbReference>
<gene>
    <name evidence="5" type="ORF">RN001_015438</name>
</gene>
<dbReference type="Proteomes" id="UP001353858">
    <property type="component" value="Unassembled WGS sequence"/>
</dbReference>
<evidence type="ECO:0000259" key="3">
    <source>
        <dbReference type="Pfam" id="PF17171"/>
    </source>
</evidence>
<evidence type="ECO:0000313" key="6">
    <source>
        <dbReference type="Proteomes" id="UP001353858"/>
    </source>
</evidence>